<sequence>MPRLNAPILSRPLSFSSHSIPALTRYLGGPLPHRMEQLDRQSYSRPSSSLASVCLWTLRIRCWQTTEACNQRIDFLRKPVA</sequence>
<dbReference type="AlphaFoldDB" id="A0AA40AHM6"/>
<evidence type="ECO:0000313" key="2">
    <source>
        <dbReference type="Proteomes" id="UP001172102"/>
    </source>
</evidence>
<protein>
    <submittedName>
        <fullName evidence="1">Uncharacterized protein</fullName>
    </submittedName>
</protein>
<dbReference type="EMBL" id="JAUKUA010000004">
    <property type="protein sequence ID" value="KAK0716009.1"/>
    <property type="molecule type" value="Genomic_DNA"/>
</dbReference>
<organism evidence="1 2">
    <name type="scientific">Lasiosphaeris hirsuta</name>
    <dbReference type="NCBI Taxonomy" id="260670"/>
    <lineage>
        <taxon>Eukaryota</taxon>
        <taxon>Fungi</taxon>
        <taxon>Dikarya</taxon>
        <taxon>Ascomycota</taxon>
        <taxon>Pezizomycotina</taxon>
        <taxon>Sordariomycetes</taxon>
        <taxon>Sordariomycetidae</taxon>
        <taxon>Sordariales</taxon>
        <taxon>Lasiosphaeriaceae</taxon>
        <taxon>Lasiosphaeris</taxon>
    </lineage>
</organism>
<reference evidence="1" key="1">
    <citation type="submission" date="2023-06" db="EMBL/GenBank/DDBJ databases">
        <title>Genome-scale phylogeny and comparative genomics of the fungal order Sordariales.</title>
        <authorList>
            <consortium name="Lawrence Berkeley National Laboratory"/>
            <person name="Hensen N."/>
            <person name="Bonometti L."/>
            <person name="Westerberg I."/>
            <person name="Brannstrom I.O."/>
            <person name="Guillou S."/>
            <person name="Cros-Aarteil S."/>
            <person name="Calhoun S."/>
            <person name="Haridas S."/>
            <person name="Kuo A."/>
            <person name="Mondo S."/>
            <person name="Pangilinan J."/>
            <person name="Riley R."/>
            <person name="Labutti K."/>
            <person name="Andreopoulos B."/>
            <person name="Lipzen A."/>
            <person name="Chen C."/>
            <person name="Yanf M."/>
            <person name="Daum C."/>
            <person name="Ng V."/>
            <person name="Clum A."/>
            <person name="Steindorff A."/>
            <person name="Ohm R."/>
            <person name="Martin F."/>
            <person name="Silar P."/>
            <person name="Natvig D."/>
            <person name="Lalanne C."/>
            <person name="Gautier V."/>
            <person name="Ament-Velasquez S.L."/>
            <person name="Kruys A."/>
            <person name="Hutchinson M.I."/>
            <person name="Powell A.J."/>
            <person name="Barry K."/>
            <person name="Miller A.N."/>
            <person name="Grigoriev I.V."/>
            <person name="Debuchy R."/>
            <person name="Gladieux P."/>
            <person name="Thoren M.H."/>
            <person name="Johannesson H."/>
        </authorList>
    </citation>
    <scope>NUCLEOTIDE SEQUENCE</scope>
    <source>
        <strain evidence="1">SMH4607-1</strain>
    </source>
</reference>
<gene>
    <name evidence="1" type="ORF">B0H67DRAFT_255883</name>
</gene>
<keyword evidence="2" id="KW-1185">Reference proteome</keyword>
<evidence type="ECO:0000313" key="1">
    <source>
        <dbReference type="EMBL" id="KAK0716009.1"/>
    </source>
</evidence>
<dbReference type="Proteomes" id="UP001172102">
    <property type="component" value="Unassembled WGS sequence"/>
</dbReference>
<proteinExistence type="predicted"/>
<comment type="caution">
    <text evidence="1">The sequence shown here is derived from an EMBL/GenBank/DDBJ whole genome shotgun (WGS) entry which is preliminary data.</text>
</comment>
<accession>A0AA40AHM6</accession>
<name>A0AA40AHM6_9PEZI</name>